<dbReference type="PANTHER" id="PTHR47020:SF1">
    <property type="entry name" value="HILLARIN"/>
    <property type="match status" value="1"/>
</dbReference>
<dbReference type="InterPro" id="IPR002931">
    <property type="entry name" value="Transglutaminase-like"/>
</dbReference>
<dbReference type="Pfam" id="PF23265">
    <property type="entry name" value="Ig-like_KY"/>
    <property type="match status" value="1"/>
</dbReference>
<evidence type="ECO:0000256" key="1">
    <source>
        <dbReference type="SAM" id="MobiDB-lite"/>
    </source>
</evidence>
<feature type="compositionally biased region" description="Low complexity" evidence="1">
    <location>
        <begin position="698"/>
        <end position="714"/>
    </location>
</feature>
<dbReference type="AlphaFoldDB" id="A0A0X3NH73"/>
<gene>
    <name evidence="4" type="primary">KY</name>
    <name evidence="4" type="ORF">TR128125</name>
</gene>
<feature type="region of interest" description="Disordered" evidence="1">
    <location>
        <begin position="686"/>
        <end position="724"/>
    </location>
</feature>
<feature type="domain" description="Transglutaminase-like" evidence="2">
    <location>
        <begin position="140"/>
        <end position="275"/>
    </location>
</feature>
<evidence type="ECO:0000259" key="3">
    <source>
        <dbReference type="Pfam" id="PF23265"/>
    </source>
</evidence>
<protein>
    <submittedName>
        <fullName evidence="4">Kyphoscoliosis peptidase</fullName>
    </submittedName>
</protein>
<feature type="domain" description="KY-like immunoglobulin-like" evidence="3">
    <location>
        <begin position="346"/>
        <end position="464"/>
    </location>
</feature>
<dbReference type="Gene3D" id="3.10.620.30">
    <property type="match status" value="1"/>
</dbReference>
<evidence type="ECO:0000259" key="2">
    <source>
        <dbReference type="Pfam" id="PF01841"/>
    </source>
</evidence>
<sequence length="880" mass="96378">MGAKLSCVSKAPSVGHEKKPKRSKETKVVLDGDVVETTVVCQQQAAPTTENHVRKPIVFLSAAPAEFKLPVTAPLSKKDKEGHYQPPIDSNSCRAAADVHNLLAKPHTEQPVDSKARSLALGEAKPSCWTDLYYHLITLRGLNTDEEKVRAIFSWLCSKSPDEIPFPASEAVDRPKAKKSKQDHSLDSPDVILPKLAAGTANYVQAFESMCRYSGIPCVTVRGIAKSVDYKVGQPLLQPNEPLFHPETGALPPLIASLQHSWNAACLDGTWYLFDCTWAAQRLALRSQNTSTTTTTANSTTAKAAATLQYETDMFYYKVDPRELIYTHYPFEDCWQLLSPPVSIVSFAEWPLVKPAFFQYGLSFLSHQEGYIPAETNLVVKLKMHPESVGKLMFTYQLNLEGFGNIDAGANQTRFGIHEVSPEEACVIFHFRLPKKGEYNLVIYSRQTGEKVFSDVCEYRVSSKGGEGLAALPFPPTAQTSYGPTEKAVEYGLETLPRQLHPFLKSPKGFVELRFIASEPDGKIPRLTARLRSVAVKAEYLEDCILLRDIEASLPTTGVSVLTGTGPCVPMSILNAYLPEPGEYALEVYAAPSDTDEPTAYHLVWQFLIEASSSKPLSAILRSRLATMKLGPQDSTWEKMGFRTYSHPDPVVRVRTAGRAGSERLLLKATSKSQVLQRFMGSSGTADAAVTGEKGSTTDEGAAGDAVAAQGDGTEPAAEVTGEGEKIDPEAADLCITLGIPDKQKICLISQLMAISDEEELDVTGYLLQKSPEVLEPDELLPGDRTSKDTSLGLSLEQPSQLINLLVRIPKSGSFYKLYLYAVPREEDILGSIPLIFTYLIEAPHRMTAAETPYIGVIAGEFPEKIEKRKAAEQQAAQKA</sequence>
<name>A0A0X3NH73_SCHSO</name>
<reference evidence="4" key="1">
    <citation type="submission" date="2016-01" db="EMBL/GenBank/DDBJ databases">
        <title>Reference transcriptome for the parasite Schistocephalus solidus: insights into the molecular evolution of parasitism.</title>
        <authorList>
            <person name="Hebert F.O."/>
            <person name="Grambauer S."/>
            <person name="Barber I."/>
            <person name="Landry C.R."/>
            <person name="Aubin-Horth N."/>
        </authorList>
    </citation>
    <scope>NUCLEOTIDE SEQUENCE</scope>
</reference>
<dbReference type="InterPro" id="IPR053041">
    <property type="entry name" value="Transglut-like_Superfamily_Mod"/>
</dbReference>
<dbReference type="Pfam" id="PF01841">
    <property type="entry name" value="Transglut_core"/>
    <property type="match status" value="1"/>
</dbReference>
<dbReference type="PANTHER" id="PTHR47020">
    <property type="entry name" value="HILLARIN"/>
    <property type="match status" value="1"/>
</dbReference>
<dbReference type="SUPFAM" id="SSF54001">
    <property type="entry name" value="Cysteine proteinases"/>
    <property type="match status" value="1"/>
</dbReference>
<dbReference type="InterPro" id="IPR056564">
    <property type="entry name" value="Ig-like_KY"/>
</dbReference>
<feature type="region of interest" description="Disordered" evidence="1">
    <location>
        <begin position="1"/>
        <end position="26"/>
    </location>
</feature>
<evidence type="ECO:0000313" key="4">
    <source>
        <dbReference type="EMBL" id="JAP38713.1"/>
    </source>
</evidence>
<dbReference type="EMBL" id="GEEE01024512">
    <property type="protein sequence ID" value="JAP38713.1"/>
    <property type="molecule type" value="Transcribed_RNA"/>
</dbReference>
<organism evidence="4">
    <name type="scientific">Schistocephalus solidus</name>
    <name type="common">Tapeworm</name>
    <dbReference type="NCBI Taxonomy" id="70667"/>
    <lineage>
        <taxon>Eukaryota</taxon>
        <taxon>Metazoa</taxon>
        <taxon>Spiralia</taxon>
        <taxon>Lophotrochozoa</taxon>
        <taxon>Platyhelminthes</taxon>
        <taxon>Cestoda</taxon>
        <taxon>Eucestoda</taxon>
        <taxon>Diphyllobothriidea</taxon>
        <taxon>Diphyllobothriidae</taxon>
        <taxon>Schistocephalus</taxon>
    </lineage>
</organism>
<accession>A0A0X3NH73</accession>
<dbReference type="InterPro" id="IPR038765">
    <property type="entry name" value="Papain-like_cys_pep_sf"/>
</dbReference>
<proteinExistence type="predicted"/>